<keyword evidence="6 10" id="KW-0809">Transit peptide</keyword>
<dbReference type="AlphaFoldDB" id="A0A6L2PEI6"/>
<name>A0A6L2PEI6_COPFO</name>
<keyword evidence="3 10" id="KW-0813">Transport</keyword>
<evidence type="ECO:0000256" key="8">
    <source>
        <dbReference type="ARBA" id="ARBA00023128"/>
    </source>
</evidence>
<dbReference type="InParanoid" id="A0A6L2PEI6"/>
<proteinExistence type="inferred from homology"/>
<keyword evidence="4 10" id="KW-0679">Respiratory chain</keyword>
<keyword evidence="9 10" id="KW-0472">Membrane</keyword>
<gene>
    <name evidence="11" type="ORF">Cfor_03027</name>
</gene>
<accession>A0A6L2PEI6</accession>
<sequence>MASQVLARNVLKAVKTGAIQWGGGAVYTSAVQLADRTDKAVDIQEAPQVEAKYALRRPEEVSHQKQLDGYITVDQPMNISAITGVPEEHIKTRFVRIYRPCKNAMQSGTDNTHHWEIEFETRERWENPLMGWSSTVSADKTLRQFRCKSLGSYRISYTSGVR</sequence>
<dbReference type="GO" id="GO:0005743">
    <property type="term" value="C:mitochondrial inner membrane"/>
    <property type="evidence" value="ECO:0007669"/>
    <property type="project" value="UniProtKB-SubCell"/>
</dbReference>
<dbReference type="PANTHER" id="PTHR12219:SF8">
    <property type="entry name" value="NADH DEHYDROGENASE [UBIQUINONE] IRON-SULFUR PROTEIN 4, MITOCHONDRIAL"/>
    <property type="match status" value="1"/>
</dbReference>
<evidence type="ECO:0000256" key="7">
    <source>
        <dbReference type="ARBA" id="ARBA00022982"/>
    </source>
</evidence>
<evidence type="ECO:0000256" key="4">
    <source>
        <dbReference type="ARBA" id="ARBA00022660"/>
    </source>
</evidence>
<dbReference type="InterPro" id="IPR006885">
    <property type="entry name" value="NADH_UbQ_FeS_4_mit-like"/>
</dbReference>
<evidence type="ECO:0000256" key="5">
    <source>
        <dbReference type="ARBA" id="ARBA00022792"/>
    </source>
</evidence>
<evidence type="ECO:0000256" key="3">
    <source>
        <dbReference type="ARBA" id="ARBA00022448"/>
    </source>
</evidence>
<keyword evidence="12" id="KW-1185">Reference proteome</keyword>
<evidence type="ECO:0000313" key="11">
    <source>
        <dbReference type="EMBL" id="GFG28798.1"/>
    </source>
</evidence>
<dbReference type="Gene3D" id="3.30.160.190">
    <property type="entry name" value="atu1810 like domain"/>
    <property type="match status" value="1"/>
</dbReference>
<evidence type="ECO:0000256" key="9">
    <source>
        <dbReference type="ARBA" id="ARBA00023136"/>
    </source>
</evidence>
<comment type="caution">
    <text evidence="11">The sequence shown here is derived from an EMBL/GenBank/DDBJ whole genome shotgun (WGS) entry which is preliminary data.</text>
</comment>
<dbReference type="OrthoDB" id="3089at2759"/>
<evidence type="ECO:0000256" key="10">
    <source>
        <dbReference type="RuleBase" id="RU367010"/>
    </source>
</evidence>
<evidence type="ECO:0000313" key="12">
    <source>
        <dbReference type="Proteomes" id="UP000502823"/>
    </source>
</evidence>
<evidence type="ECO:0000256" key="2">
    <source>
        <dbReference type="ARBA" id="ARBA00015796"/>
    </source>
</evidence>
<comment type="subcellular location">
    <subcellularLocation>
        <location evidence="10">Mitochondrion inner membrane</location>
        <topology evidence="10">Peripheral membrane protein</topology>
        <orientation evidence="10">Matrix side</orientation>
    </subcellularLocation>
</comment>
<keyword evidence="8 10" id="KW-0496">Mitochondrion</keyword>
<dbReference type="PANTHER" id="PTHR12219">
    <property type="entry name" value="NADH-UBIQUINONE OXIDOREDUCTASE"/>
    <property type="match status" value="1"/>
</dbReference>
<dbReference type="EMBL" id="BLKM01009919">
    <property type="protein sequence ID" value="GFG28798.1"/>
    <property type="molecule type" value="Genomic_DNA"/>
</dbReference>
<keyword evidence="5 10" id="KW-0999">Mitochondrion inner membrane</keyword>
<evidence type="ECO:0000256" key="6">
    <source>
        <dbReference type="ARBA" id="ARBA00022946"/>
    </source>
</evidence>
<protein>
    <recommendedName>
        <fullName evidence="2 10">NADH dehydrogenase [ubiquinone] iron-sulfur protein 4, mitochondrial</fullName>
    </recommendedName>
</protein>
<evidence type="ECO:0000256" key="1">
    <source>
        <dbReference type="ARBA" id="ARBA00005882"/>
    </source>
</evidence>
<keyword evidence="7 10" id="KW-0249">Electron transport</keyword>
<organism evidence="11 12">
    <name type="scientific">Coptotermes formosanus</name>
    <name type="common">Formosan subterranean termite</name>
    <dbReference type="NCBI Taxonomy" id="36987"/>
    <lineage>
        <taxon>Eukaryota</taxon>
        <taxon>Metazoa</taxon>
        <taxon>Ecdysozoa</taxon>
        <taxon>Arthropoda</taxon>
        <taxon>Hexapoda</taxon>
        <taxon>Insecta</taxon>
        <taxon>Pterygota</taxon>
        <taxon>Neoptera</taxon>
        <taxon>Polyneoptera</taxon>
        <taxon>Dictyoptera</taxon>
        <taxon>Blattodea</taxon>
        <taxon>Blattoidea</taxon>
        <taxon>Termitoidae</taxon>
        <taxon>Rhinotermitidae</taxon>
        <taxon>Coptotermes</taxon>
    </lineage>
</organism>
<reference evidence="12" key="1">
    <citation type="submission" date="2020-01" db="EMBL/GenBank/DDBJ databases">
        <title>Draft genome sequence of the Termite Coptotermes fromosanus.</title>
        <authorList>
            <person name="Itakura S."/>
            <person name="Yosikawa Y."/>
            <person name="Umezawa K."/>
        </authorList>
    </citation>
    <scope>NUCLEOTIDE SEQUENCE [LARGE SCALE GENOMIC DNA]</scope>
</reference>
<comment type="similarity">
    <text evidence="1 10">Belongs to the complex I NDUFS4 subunit family.</text>
</comment>
<comment type="function">
    <text evidence="10">Accessory subunit of the mitochondrial membrane respiratory chain NADH dehydrogenase (Complex I), that is believed not to be involved in catalysis. Complex I functions in the transfer of electrons from NADH to the respiratory chain. The immediate electron acceptor for the enzyme is believed to be ubiquinone.</text>
</comment>
<dbReference type="Proteomes" id="UP000502823">
    <property type="component" value="Unassembled WGS sequence"/>
</dbReference>
<dbReference type="Pfam" id="PF04800">
    <property type="entry name" value="NDUS4"/>
    <property type="match status" value="1"/>
</dbReference>
<dbReference type="InterPro" id="IPR038532">
    <property type="entry name" value="NDUFS4-like_sf"/>
</dbReference>
<dbReference type="GO" id="GO:0022900">
    <property type="term" value="P:electron transport chain"/>
    <property type="evidence" value="ECO:0007669"/>
    <property type="project" value="InterPro"/>
</dbReference>